<comment type="caution">
    <text evidence="14">The sequence shown here is derived from an EMBL/GenBank/DDBJ whole genome shotgun (WGS) entry which is preliminary data.</text>
</comment>
<feature type="binding site" evidence="12">
    <location>
        <position position="49"/>
    </location>
    <ligand>
        <name>Mg(2+)</name>
        <dbReference type="ChEBI" id="CHEBI:18420"/>
        <label>1</label>
    </ligand>
</feature>
<dbReference type="GO" id="GO:0043137">
    <property type="term" value="P:DNA replication, removal of RNA primer"/>
    <property type="evidence" value="ECO:0007669"/>
    <property type="project" value="TreeGrafter"/>
</dbReference>
<evidence type="ECO:0000256" key="6">
    <source>
        <dbReference type="ARBA" id="ARBA00022490"/>
    </source>
</evidence>
<dbReference type="AlphaFoldDB" id="A0A7V2SZ62"/>
<dbReference type="Proteomes" id="UP000885750">
    <property type="component" value="Unassembled WGS sequence"/>
</dbReference>
<feature type="binding site" evidence="12">
    <location>
        <position position="11"/>
    </location>
    <ligand>
        <name>Mg(2+)</name>
        <dbReference type="ChEBI" id="CHEBI:18420"/>
        <label>2</label>
    </ligand>
</feature>
<proteinExistence type="inferred from homology"/>
<evidence type="ECO:0000256" key="2">
    <source>
        <dbReference type="ARBA" id="ARBA00004065"/>
    </source>
</evidence>
<dbReference type="SUPFAM" id="SSF53098">
    <property type="entry name" value="Ribonuclease H-like"/>
    <property type="match status" value="1"/>
</dbReference>
<dbReference type="InterPro" id="IPR036397">
    <property type="entry name" value="RNaseH_sf"/>
</dbReference>
<evidence type="ECO:0000259" key="13">
    <source>
        <dbReference type="PROSITE" id="PS50879"/>
    </source>
</evidence>
<dbReference type="InterPro" id="IPR050092">
    <property type="entry name" value="RNase_H"/>
</dbReference>
<dbReference type="GO" id="GO:0004523">
    <property type="term" value="F:RNA-DNA hybrid ribonuclease activity"/>
    <property type="evidence" value="ECO:0007669"/>
    <property type="project" value="UniProtKB-UniRule"/>
</dbReference>
<protein>
    <recommendedName>
        <fullName evidence="5 12">Ribonuclease H</fullName>
        <shortName evidence="12">RNase H</shortName>
        <ecNumber evidence="5 12">3.1.26.4</ecNumber>
    </recommendedName>
</protein>
<evidence type="ECO:0000256" key="12">
    <source>
        <dbReference type="HAMAP-Rule" id="MF_00042"/>
    </source>
</evidence>
<dbReference type="InterPro" id="IPR022892">
    <property type="entry name" value="RNaseHI"/>
</dbReference>
<dbReference type="PROSITE" id="PS50879">
    <property type="entry name" value="RNASE_H_1"/>
    <property type="match status" value="1"/>
</dbReference>
<feature type="binding site" evidence="12">
    <location>
        <position position="71"/>
    </location>
    <ligand>
        <name>Mg(2+)</name>
        <dbReference type="ChEBI" id="CHEBI:18420"/>
        <label>1</label>
    </ligand>
</feature>
<evidence type="ECO:0000256" key="4">
    <source>
        <dbReference type="ARBA" id="ARBA00011245"/>
    </source>
</evidence>
<dbReference type="Pfam" id="PF00075">
    <property type="entry name" value="RNase_H"/>
    <property type="match status" value="1"/>
</dbReference>
<feature type="binding site" evidence="12">
    <location>
        <position position="135"/>
    </location>
    <ligand>
        <name>Mg(2+)</name>
        <dbReference type="ChEBI" id="CHEBI:18420"/>
        <label>2</label>
    </ligand>
</feature>
<dbReference type="FunFam" id="3.30.420.10:FF:000089">
    <property type="entry name" value="Ribonuclease H"/>
    <property type="match status" value="1"/>
</dbReference>
<dbReference type="InterPro" id="IPR012337">
    <property type="entry name" value="RNaseH-like_sf"/>
</dbReference>
<dbReference type="Gene3D" id="3.30.420.10">
    <property type="entry name" value="Ribonuclease H-like superfamily/Ribonuclease H"/>
    <property type="match status" value="1"/>
</dbReference>
<name>A0A7V2SZ62_LEUMU</name>
<reference evidence="14" key="1">
    <citation type="journal article" date="2020" name="mSystems">
        <title>Genome- and Community-Level Interaction Insights into Carbon Utilization and Element Cycling Functions of Hydrothermarchaeota in Hydrothermal Sediment.</title>
        <authorList>
            <person name="Zhou Z."/>
            <person name="Liu Y."/>
            <person name="Xu W."/>
            <person name="Pan J."/>
            <person name="Luo Z.H."/>
            <person name="Li M."/>
        </authorList>
    </citation>
    <scope>NUCLEOTIDE SEQUENCE [LARGE SCALE GENOMIC DNA]</scope>
    <source>
        <strain evidence="14">HyVt-493</strain>
    </source>
</reference>
<evidence type="ECO:0000256" key="11">
    <source>
        <dbReference type="ARBA" id="ARBA00022842"/>
    </source>
</evidence>
<gene>
    <name evidence="12" type="primary">rnhA</name>
    <name evidence="14" type="ORF">ENJ51_04880</name>
</gene>
<dbReference type="PANTHER" id="PTHR10642">
    <property type="entry name" value="RIBONUCLEASE H1"/>
    <property type="match status" value="1"/>
</dbReference>
<comment type="subcellular location">
    <subcellularLocation>
        <location evidence="12">Cytoplasm</location>
    </subcellularLocation>
</comment>
<feature type="binding site" evidence="12">
    <location>
        <position position="11"/>
    </location>
    <ligand>
        <name>Mg(2+)</name>
        <dbReference type="ChEBI" id="CHEBI:18420"/>
        <label>1</label>
    </ligand>
</feature>
<dbReference type="GO" id="GO:0003676">
    <property type="term" value="F:nucleic acid binding"/>
    <property type="evidence" value="ECO:0007669"/>
    <property type="project" value="InterPro"/>
</dbReference>
<evidence type="ECO:0000313" key="14">
    <source>
        <dbReference type="EMBL" id="HFC92129.1"/>
    </source>
</evidence>
<dbReference type="PANTHER" id="PTHR10642:SF26">
    <property type="entry name" value="RIBONUCLEASE H1"/>
    <property type="match status" value="1"/>
</dbReference>
<evidence type="ECO:0000256" key="10">
    <source>
        <dbReference type="ARBA" id="ARBA00022801"/>
    </source>
</evidence>
<dbReference type="NCBIfam" id="NF001236">
    <property type="entry name" value="PRK00203.1"/>
    <property type="match status" value="1"/>
</dbReference>
<evidence type="ECO:0000256" key="5">
    <source>
        <dbReference type="ARBA" id="ARBA00012180"/>
    </source>
</evidence>
<dbReference type="EMBL" id="DRMS01000188">
    <property type="protein sequence ID" value="HFC92129.1"/>
    <property type="molecule type" value="Genomic_DNA"/>
</dbReference>
<comment type="similarity">
    <text evidence="3 12">Belongs to the RNase H family.</text>
</comment>
<comment type="subunit">
    <text evidence="4 12">Monomer.</text>
</comment>
<keyword evidence="9 12" id="KW-0255">Endonuclease</keyword>
<dbReference type="CDD" id="cd09278">
    <property type="entry name" value="RNase_HI_prokaryote_like"/>
    <property type="match status" value="1"/>
</dbReference>
<keyword evidence="11 12" id="KW-0460">Magnesium</keyword>
<evidence type="ECO:0000256" key="1">
    <source>
        <dbReference type="ARBA" id="ARBA00000077"/>
    </source>
</evidence>
<keyword evidence="10 12" id="KW-0378">Hydrolase</keyword>
<comment type="catalytic activity">
    <reaction evidence="1 12">
        <text>Endonucleolytic cleavage to 5'-phosphomonoester.</text>
        <dbReference type="EC" id="3.1.26.4"/>
    </reaction>
</comment>
<evidence type="ECO:0000256" key="7">
    <source>
        <dbReference type="ARBA" id="ARBA00022722"/>
    </source>
</evidence>
<feature type="domain" description="RNase H type-1" evidence="13">
    <location>
        <begin position="2"/>
        <end position="143"/>
    </location>
</feature>
<keyword evidence="7 12" id="KW-0540">Nuclease</keyword>
<keyword evidence="8 12" id="KW-0479">Metal-binding</keyword>
<evidence type="ECO:0000256" key="9">
    <source>
        <dbReference type="ARBA" id="ARBA00022759"/>
    </source>
</evidence>
<sequence>MSNQTVEIFTDGGCRGNPGIGGWGTLLRYGKHEKELYGYEPETTNNRMELMAAIKGLEILTKPCNVILTTDSQYVRQGITQWMTNWKKRNWKTAAKKEVKNKDLWQRLDKATEPHDIDWKWVKGHSGHKENEIVDALANRAMDEKGGNE</sequence>
<dbReference type="HAMAP" id="MF_00042">
    <property type="entry name" value="RNase_H"/>
    <property type="match status" value="1"/>
</dbReference>
<evidence type="ECO:0000256" key="3">
    <source>
        <dbReference type="ARBA" id="ARBA00005300"/>
    </source>
</evidence>
<comment type="cofactor">
    <cofactor evidence="12">
        <name>Mg(2+)</name>
        <dbReference type="ChEBI" id="CHEBI:18420"/>
    </cofactor>
    <text evidence="12">Binds 1 Mg(2+) ion per subunit. May bind a second metal ion at a regulatory site, or after substrate binding.</text>
</comment>
<keyword evidence="6 12" id="KW-0963">Cytoplasm</keyword>
<organism evidence="14">
    <name type="scientific">Leucothrix mucor</name>
    <dbReference type="NCBI Taxonomy" id="45248"/>
    <lineage>
        <taxon>Bacteria</taxon>
        <taxon>Pseudomonadati</taxon>
        <taxon>Pseudomonadota</taxon>
        <taxon>Gammaproteobacteria</taxon>
        <taxon>Thiotrichales</taxon>
        <taxon>Thiotrichaceae</taxon>
        <taxon>Leucothrix</taxon>
    </lineage>
</organism>
<accession>A0A7V2SZ62</accession>
<evidence type="ECO:0000256" key="8">
    <source>
        <dbReference type="ARBA" id="ARBA00022723"/>
    </source>
</evidence>
<dbReference type="GO" id="GO:0005737">
    <property type="term" value="C:cytoplasm"/>
    <property type="evidence" value="ECO:0007669"/>
    <property type="project" value="UniProtKB-SubCell"/>
</dbReference>
<comment type="function">
    <text evidence="2 12">Endonuclease that specifically degrades the RNA of RNA-DNA hybrids.</text>
</comment>
<dbReference type="EC" id="3.1.26.4" evidence="5 12"/>
<dbReference type="InterPro" id="IPR002156">
    <property type="entry name" value="RNaseH_domain"/>
</dbReference>
<dbReference type="GO" id="GO:0000287">
    <property type="term" value="F:magnesium ion binding"/>
    <property type="evidence" value="ECO:0007669"/>
    <property type="project" value="UniProtKB-UniRule"/>
</dbReference>